<feature type="compositionally biased region" description="Acidic residues" evidence="1">
    <location>
        <begin position="145"/>
        <end position="154"/>
    </location>
</feature>
<protein>
    <submittedName>
        <fullName evidence="2">Uncharacterized protein</fullName>
    </submittedName>
</protein>
<keyword evidence="3" id="KW-1185">Reference proteome</keyword>
<accession>A0AAN6LM89</accession>
<gene>
    <name evidence="2" type="ORF">GRF29_1536g1223890</name>
</gene>
<dbReference type="AlphaFoldDB" id="A0AAN6LM89"/>
<feature type="compositionally biased region" description="Polar residues" evidence="1">
    <location>
        <begin position="117"/>
        <end position="130"/>
    </location>
</feature>
<organism evidence="2 3">
    <name type="scientific">Pseudopithomyces chartarum</name>
    <dbReference type="NCBI Taxonomy" id="1892770"/>
    <lineage>
        <taxon>Eukaryota</taxon>
        <taxon>Fungi</taxon>
        <taxon>Dikarya</taxon>
        <taxon>Ascomycota</taxon>
        <taxon>Pezizomycotina</taxon>
        <taxon>Dothideomycetes</taxon>
        <taxon>Pleosporomycetidae</taxon>
        <taxon>Pleosporales</taxon>
        <taxon>Massarineae</taxon>
        <taxon>Didymosphaeriaceae</taxon>
        <taxon>Pseudopithomyces</taxon>
    </lineage>
</organism>
<feature type="region of interest" description="Disordered" evidence="1">
    <location>
        <begin position="1"/>
        <end position="26"/>
    </location>
</feature>
<evidence type="ECO:0000256" key="1">
    <source>
        <dbReference type="SAM" id="MobiDB-lite"/>
    </source>
</evidence>
<feature type="compositionally biased region" description="Basic and acidic residues" evidence="1">
    <location>
        <begin position="155"/>
        <end position="172"/>
    </location>
</feature>
<feature type="compositionally biased region" description="Basic residues" evidence="1">
    <location>
        <begin position="1"/>
        <end position="10"/>
    </location>
</feature>
<evidence type="ECO:0000313" key="3">
    <source>
        <dbReference type="Proteomes" id="UP001280581"/>
    </source>
</evidence>
<dbReference type="Proteomes" id="UP001280581">
    <property type="component" value="Unassembled WGS sequence"/>
</dbReference>
<sequence>MKFPARKKRPSMSAHMAATSPYGPRASTAVQEHTNAYDGEATHGFIQKYSLRRRNKSQVSRLDNECDAECVGTSFANYSRAMIGIGSSASLPLPILILMPASPTAGNPLPTRRRTVHSSSNGTQKKTASPPSEYANLSWKQEGGQETEDDQAETDADHAESNARPELQRETSKFLVPPQLDLDLGSEW</sequence>
<proteinExistence type="predicted"/>
<comment type="caution">
    <text evidence="2">The sequence shown here is derived from an EMBL/GenBank/DDBJ whole genome shotgun (WGS) entry which is preliminary data.</text>
</comment>
<feature type="region of interest" description="Disordered" evidence="1">
    <location>
        <begin position="103"/>
        <end position="188"/>
    </location>
</feature>
<evidence type="ECO:0000313" key="2">
    <source>
        <dbReference type="EMBL" id="KAK3197271.1"/>
    </source>
</evidence>
<name>A0AAN6LM89_9PLEO</name>
<reference evidence="2 3" key="1">
    <citation type="submission" date="2021-02" db="EMBL/GenBank/DDBJ databases">
        <title>Genome assembly of Pseudopithomyces chartarum.</title>
        <authorList>
            <person name="Jauregui R."/>
            <person name="Singh J."/>
            <person name="Voisey C."/>
        </authorList>
    </citation>
    <scope>NUCLEOTIDE SEQUENCE [LARGE SCALE GENOMIC DNA]</scope>
    <source>
        <strain evidence="2 3">AGR01</strain>
    </source>
</reference>
<dbReference type="EMBL" id="WVTA01000021">
    <property type="protein sequence ID" value="KAK3197271.1"/>
    <property type="molecule type" value="Genomic_DNA"/>
</dbReference>